<comment type="caution">
    <text evidence="7">The sequence shown here is derived from an EMBL/GenBank/DDBJ whole genome shotgun (WGS) entry which is preliminary data.</text>
</comment>
<dbReference type="CDD" id="cd00067">
    <property type="entry name" value="GAL4"/>
    <property type="match status" value="1"/>
</dbReference>
<name>A0A9P7U9W2_9PEZI</name>
<dbReference type="InterPro" id="IPR001138">
    <property type="entry name" value="Zn2Cys6_DnaBD"/>
</dbReference>
<dbReference type="PANTHER" id="PTHR47840">
    <property type="entry name" value="ZN(II)2CYS6 TRANSCRIPTION FACTOR (EUROFUNG)-RELATED"/>
    <property type="match status" value="1"/>
</dbReference>
<dbReference type="PROSITE" id="PS00463">
    <property type="entry name" value="ZN2_CY6_FUNGAL_1"/>
    <property type="match status" value="1"/>
</dbReference>
<keyword evidence="2" id="KW-0805">Transcription regulation</keyword>
<protein>
    <submittedName>
        <fullName evidence="7">C6 zinc finger domain-containing protein</fullName>
    </submittedName>
</protein>
<feature type="domain" description="Zn(2)-C6 fungal-type" evidence="6">
    <location>
        <begin position="21"/>
        <end position="54"/>
    </location>
</feature>
<evidence type="ECO:0000259" key="6">
    <source>
        <dbReference type="PROSITE" id="PS50048"/>
    </source>
</evidence>
<sequence>MPPVTAESAPKRRKIRKGTTSCWECKRRKIRCQFSDHSQDICIGCQRRGTACRTQEYDDDALEQNRTTGKQQETEEKLRRAETLLEQMTQVVSLLTPGTERLFQNRDASRSASEQAPRRSDSTQPEPPSRSLATTPCLSIQVFDSVIFDDEDYSLQNNLPKANESIDEERLQLSRTIHALLPSQRDADSIISAGHNAAFLQFFTLPYKDIFLGRVRSASILSSIPSSPSHPILLARTLLYLANGLQNLSASTSNTNHLDLGCCAEDAMQKYLSGASSVTGNDQLTCSQEGLECLILETVFHTNAGNLRCAWMVLRRAIGLAQLMGLHQGQPDKLAILDPQTKASASVMWHRISSQERYLALMLGLPATTLDDPYVAKHKFTPEESPCDYLERSHSYIMRCITARNESNQLGDYSVTQQIDQMLQTAAQEMPPDWWLVPNARLRQRPAIMSEGEKLETTLRILFQITHFNLLILLHFPYMLRSNCRANHEYSRAARSNASRELLSRYIKFRCANEILFCCRAIDFSAFTACLSLLLAHIERWSHDSDVVDFLVHQRASDRALVEEVIELMLEVDHPNSGSLLKRTASILKALLDMEAGAASRSGRYSDSPSAESSGDACRTSPCLRIKVPALGTVNITRHGISLISGQSADSEANEYVESGNVAFDTTGGVEQAQEEQLHLQEYANLRNDGLQHTSHYTDDPTFDSGVDEIDWSWQGARSILLGPTSNEMTDPTRDPQVNCLGNEFFFSF</sequence>
<dbReference type="InterPro" id="IPR007219">
    <property type="entry name" value="XnlR_reg_dom"/>
</dbReference>
<accession>A0A9P7U9W2</accession>
<dbReference type="Proteomes" id="UP000699042">
    <property type="component" value="Unassembled WGS sequence"/>
</dbReference>
<gene>
    <name evidence="7" type="ORF">JMJ77_014754</name>
</gene>
<dbReference type="PANTHER" id="PTHR47840:SF1">
    <property type="entry name" value="ZN(II)2CYS6 TRANSCRIPTION FACTOR (EUROFUNG)"/>
    <property type="match status" value="1"/>
</dbReference>
<feature type="compositionally biased region" description="Polar residues" evidence="5">
    <location>
        <begin position="603"/>
        <end position="613"/>
    </location>
</feature>
<feature type="region of interest" description="Disordered" evidence="5">
    <location>
        <begin position="600"/>
        <end position="619"/>
    </location>
</feature>
<keyword evidence="8" id="KW-1185">Reference proteome</keyword>
<dbReference type="SMART" id="SM00066">
    <property type="entry name" value="GAL4"/>
    <property type="match status" value="1"/>
</dbReference>
<evidence type="ECO:0000256" key="5">
    <source>
        <dbReference type="SAM" id="MobiDB-lite"/>
    </source>
</evidence>
<dbReference type="GO" id="GO:0000981">
    <property type="term" value="F:DNA-binding transcription factor activity, RNA polymerase II-specific"/>
    <property type="evidence" value="ECO:0007669"/>
    <property type="project" value="InterPro"/>
</dbReference>
<dbReference type="GO" id="GO:0003677">
    <property type="term" value="F:DNA binding"/>
    <property type="evidence" value="ECO:0007669"/>
    <property type="project" value="InterPro"/>
</dbReference>
<proteinExistence type="predicted"/>
<keyword evidence="3" id="KW-0804">Transcription</keyword>
<dbReference type="Pfam" id="PF00172">
    <property type="entry name" value="Zn_clus"/>
    <property type="match status" value="1"/>
</dbReference>
<dbReference type="SMART" id="SM00906">
    <property type="entry name" value="Fungal_trans"/>
    <property type="match status" value="1"/>
</dbReference>
<dbReference type="GO" id="GO:0006351">
    <property type="term" value="P:DNA-templated transcription"/>
    <property type="evidence" value="ECO:0007669"/>
    <property type="project" value="InterPro"/>
</dbReference>
<keyword evidence="1" id="KW-0479">Metal-binding</keyword>
<dbReference type="Gene3D" id="4.10.240.10">
    <property type="entry name" value="Zn(2)-C6 fungal-type DNA-binding domain"/>
    <property type="match status" value="1"/>
</dbReference>
<dbReference type="GO" id="GO:0008270">
    <property type="term" value="F:zinc ion binding"/>
    <property type="evidence" value="ECO:0007669"/>
    <property type="project" value="InterPro"/>
</dbReference>
<feature type="region of interest" description="Disordered" evidence="5">
    <location>
        <begin position="96"/>
        <end position="134"/>
    </location>
</feature>
<evidence type="ECO:0000313" key="7">
    <source>
        <dbReference type="EMBL" id="KAG7046526.1"/>
    </source>
</evidence>
<dbReference type="InterPro" id="IPR036864">
    <property type="entry name" value="Zn2-C6_fun-type_DNA-bd_sf"/>
</dbReference>
<evidence type="ECO:0000256" key="4">
    <source>
        <dbReference type="ARBA" id="ARBA00023242"/>
    </source>
</evidence>
<dbReference type="CDD" id="cd12148">
    <property type="entry name" value="fungal_TF_MHR"/>
    <property type="match status" value="1"/>
</dbReference>
<dbReference type="EMBL" id="JAESDN010000008">
    <property type="protein sequence ID" value="KAG7046526.1"/>
    <property type="molecule type" value="Genomic_DNA"/>
</dbReference>
<evidence type="ECO:0000313" key="8">
    <source>
        <dbReference type="Proteomes" id="UP000699042"/>
    </source>
</evidence>
<evidence type="ECO:0000256" key="3">
    <source>
        <dbReference type="ARBA" id="ARBA00023163"/>
    </source>
</evidence>
<dbReference type="SUPFAM" id="SSF57701">
    <property type="entry name" value="Zn2/Cys6 DNA-binding domain"/>
    <property type="match status" value="1"/>
</dbReference>
<evidence type="ECO:0000256" key="1">
    <source>
        <dbReference type="ARBA" id="ARBA00022723"/>
    </source>
</evidence>
<dbReference type="AlphaFoldDB" id="A0A9P7U9W2"/>
<evidence type="ECO:0000256" key="2">
    <source>
        <dbReference type="ARBA" id="ARBA00023015"/>
    </source>
</evidence>
<keyword evidence="4" id="KW-0539">Nucleus</keyword>
<organism evidence="7 8">
    <name type="scientific">Colletotrichum scovillei</name>
    <dbReference type="NCBI Taxonomy" id="1209932"/>
    <lineage>
        <taxon>Eukaryota</taxon>
        <taxon>Fungi</taxon>
        <taxon>Dikarya</taxon>
        <taxon>Ascomycota</taxon>
        <taxon>Pezizomycotina</taxon>
        <taxon>Sordariomycetes</taxon>
        <taxon>Hypocreomycetidae</taxon>
        <taxon>Glomerellales</taxon>
        <taxon>Glomerellaceae</taxon>
        <taxon>Colletotrichum</taxon>
        <taxon>Colletotrichum acutatum species complex</taxon>
    </lineage>
</organism>
<dbReference type="PROSITE" id="PS50048">
    <property type="entry name" value="ZN2_CY6_FUNGAL_2"/>
    <property type="match status" value="1"/>
</dbReference>
<reference evidence="7" key="1">
    <citation type="submission" date="2021-05" db="EMBL/GenBank/DDBJ databases">
        <title>Comparative genomics of three Colletotrichum scovillei strains and genetic complementation revealed genes involved fungal growth and virulence on chili pepper.</title>
        <authorList>
            <person name="Hsieh D.-K."/>
            <person name="Chuang S.-C."/>
            <person name="Chen C.-Y."/>
            <person name="Chao Y.-T."/>
            <person name="Lu M.-Y.J."/>
            <person name="Lee M.-H."/>
            <person name="Shih M.-C."/>
        </authorList>
    </citation>
    <scope>NUCLEOTIDE SEQUENCE</scope>
    <source>
        <strain evidence="7">Coll-153</strain>
    </source>
</reference>